<evidence type="ECO:0000259" key="6">
    <source>
        <dbReference type="Pfam" id="PF00456"/>
    </source>
</evidence>
<protein>
    <submittedName>
        <fullName evidence="7">Transketolase, N-terminal section</fullName>
        <ecNumber evidence="7">2.2.1.1</ecNumber>
    </submittedName>
</protein>
<dbReference type="Pfam" id="PF00456">
    <property type="entry name" value="Transketolase_N"/>
    <property type="match status" value="1"/>
</dbReference>
<dbReference type="PROSITE" id="PS00801">
    <property type="entry name" value="TRANSKETOLASE_1"/>
    <property type="match status" value="1"/>
</dbReference>
<dbReference type="Gene3D" id="3.40.50.970">
    <property type="match status" value="1"/>
</dbReference>
<dbReference type="InterPro" id="IPR005474">
    <property type="entry name" value="Transketolase_N"/>
</dbReference>
<keyword evidence="5" id="KW-0786">Thiamine pyrophosphate</keyword>
<evidence type="ECO:0000256" key="2">
    <source>
        <dbReference type="ARBA" id="ARBA00007131"/>
    </source>
</evidence>
<accession>A0A3B1C8N7</accession>
<dbReference type="InterPro" id="IPR049557">
    <property type="entry name" value="Transketolase_CS"/>
</dbReference>
<keyword evidence="3 7" id="KW-0808">Transferase</keyword>
<sequence length="278" mass="30922">MTETNELIEFLKERAHDMRKKIITSCYHAGSGHPGSSLSTCEILSVLYHHILNIDPKKPNDPDRDRFVLSKGHAAPALYSVLAQKGYFDEEELLTLRKTNSRLQGHPVMNKLPGIEITSGSLGMGISFGVGTILAERIQKKNYRTYVLTGDGELDEGQNWEGMLAAVKFKVDKMTVIVDYNKLQLDGRSDDIMPIGNLGDKFRAFGFNVIQCDGHDIPALIEAIEQAQKFKGNPSVIIADTIKGKGVSFMENRVEWHGKTINDEDFKRAMAELNGGLN</sequence>
<evidence type="ECO:0000256" key="5">
    <source>
        <dbReference type="ARBA" id="ARBA00023052"/>
    </source>
</evidence>
<reference evidence="7" key="1">
    <citation type="submission" date="2018-06" db="EMBL/GenBank/DDBJ databases">
        <authorList>
            <person name="Zhirakovskaya E."/>
        </authorList>
    </citation>
    <scope>NUCLEOTIDE SEQUENCE</scope>
</reference>
<name>A0A3B1C8N7_9ZZZZ</name>
<comment type="similarity">
    <text evidence="2">Belongs to the transketolase family.</text>
</comment>
<dbReference type="InterPro" id="IPR029061">
    <property type="entry name" value="THDP-binding"/>
</dbReference>
<evidence type="ECO:0000256" key="4">
    <source>
        <dbReference type="ARBA" id="ARBA00022723"/>
    </source>
</evidence>
<dbReference type="CDD" id="cd02012">
    <property type="entry name" value="TPP_TK"/>
    <property type="match status" value="1"/>
</dbReference>
<proteinExistence type="inferred from homology"/>
<evidence type="ECO:0000256" key="1">
    <source>
        <dbReference type="ARBA" id="ARBA00001964"/>
    </source>
</evidence>
<keyword evidence="4" id="KW-0479">Metal-binding</keyword>
<dbReference type="EMBL" id="UOGD01000184">
    <property type="protein sequence ID" value="VAX21033.1"/>
    <property type="molecule type" value="Genomic_DNA"/>
</dbReference>
<dbReference type="AlphaFoldDB" id="A0A3B1C8N7"/>
<dbReference type="PANTHER" id="PTHR47514">
    <property type="entry name" value="TRANSKETOLASE N-TERMINAL SECTION-RELATED"/>
    <property type="match status" value="1"/>
</dbReference>
<feature type="domain" description="Transketolase N-terminal" evidence="6">
    <location>
        <begin position="22"/>
        <end position="270"/>
    </location>
</feature>
<evidence type="ECO:0000256" key="3">
    <source>
        <dbReference type="ARBA" id="ARBA00022679"/>
    </source>
</evidence>
<gene>
    <name evidence="7" type="ORF">MNBD_IGNAVI01-405</name>
</gene>
<dbReference type="EC" id="2.2.1.1" evidence="7"/>
<comment type="cofactor">
    <cofactor evidence="1">
        <name>thiamine diphosphate</name>
        <dbReference type="ChEBI" id="CHEBI:58937"/>
    </cofactor>
</comment>
<organism evidence="7">
    <name type="scientific">hydrothermal vent metagenome</name>
    <dbReference type="NCBI Taxonomy" id="652676"/>
    <lineage>
        <taxon>unclassified sequences</taxon>
        <taxon>metagenomes</taxon>
        <taxon>ecological metagenomes</taxon>
    </lineage>
</organism>
<dbReference type="SUPFAM" id="SSF52518">
    <property type="entry name" value="Thiamin diphosphate-binding fold (THDP-binding)"/>
    <property type="match status" value="1"/>
</dbReference>
<dbReference type="PANTHER" id="PTHR47514:SF1">
    <property type="entry name" value="TRANSKETOLASE N-TERMINAL SECTION-RELATED"/>
    <property type="match status" value="1"/>
</dbReference>
<evidence type="ECO:0000313" key="7">
    <source>
        <dbReference type="EMBL" id="VAX21033.1"/>
    </source>
</evidence>
<dbReference type="GO" id="GO:0046872">
    <property type="term" value="F:metal ion binding"/>
    <property type="evidence" value="ECO:0007669"/>
    <property type="project" value="UniProtKB-KW"/>
</dbReference>
<dbReference type="GO" id="GO:0004802">
    <property type="term" value="F:transketolase activity"/>
    <property type="evidence" value="ECO:0007669"/>
    <property type="project" value="UniProtKB-EC"/>
</dbReference>